<accession>A0A2Z5Y2H9</accession>
<sequence>MKTNNLKITIMALSIALNITLSNLALFLRLPIYLDTIGTILTATIFGPVAGMIVGFSSAFLMGITVDLYSLYFLPVQLCIGFMAGVLLYRKPITWALPLKAFLITFPGTLLSSFITVWLFGGITSSGSSMIVQLLYGLGLNQTLSVFIVQVGTDYLDRLFTVSVVIGAINLLSHHSKIRL</sequence>
<keyword evidence="1" id="KW-0812">Transmembrane</keyword>
<proteinExistence type="predicted"/>
<evidence type="ECO:0000313" key="2">
    <source>
        <dbReference type="EMBL" id="BBC60938.1"/>
    </source>
</evidence>
<dbReference type="GeneID" id="57043372"/>
<dbReference type="OMA" id="INIVGGH"/>
<keyword evidence="1" id="KW-1133">Transmembrane helix</keyword>
<evidence type="ECO:0000313" key="3">
    <source>
        <dbReference type="Proteomes" id="UP000269226"/>
    </source>
</evidence>
<feature type="transmembrane region" description="Helical" evidence="1">
    <location>
        <begin position="6"/>
        <end position="28"/>
    </location>
</feature>
<dbReference type="Proteomes" id="UP000269226">
    <property type="component" value="Chromosome"/>
</dbReference>
<name>A0A2Z5Y2H9_9ENTE</name>
<feature type="transmembrane region" description="Helical" evidence="1">
    <location>
        <begin position="101"/>
        <end position="120"/>
    </location>
</feature>
<reference evidence="2 3" key="1">
    <citation type="submission" date="2018-01" db="EMBL/GenBank/DDBJ databases">
        <title>Whole genome sequence of Melissococcus plutonius DAT561.</title>
        <authorList>
            <person name="Okumura K."/>
            <person name="Takamatsu D."/>
            <person name="Okura M."/>
        </authorList>
    </citation>
    <scope>NUCLEOTIDE SEQUENCE [LARGE SCALE GENOMIC DNA]</scope>
    <source>
        <strain evidence="2 3">DAT561</strain>
    </source>
</reference>
<dbReference type="EMBL" id="AP018492">
    <property type="protein sequence ID" value="BBC60938.1"/>
    <property type="molecule type" value="Genomic_DNA"/>
</dbReference>
<feature type="transmembrane region" description="Helical" evidence="1">
    <location>
        <begin position="40"/>
        <end position="63"/>
    </location>
</feature>
<gene>
    <name evidence="2" type="ORF">DAT561_0824</name>
</gene>
<evidence type="ECO:0000256" key="1">
    <source>
        <dbReference type="SAM" id="Phobius"/>
    </source>
</evidence>
<dbReference type="RefSeq" id="WP_013774015.1">
    <property type="nucleotide sequence ID" value="NZ_AP018492.1"/>
</dbReference>
<dbReference type="Gene3D" id="1.10.1760.20">
    <property type="match status" value="1"/>
</dbReference>
<protein>
    <submittedName>
        <fullName evidence="2">Substrate-specific component STY3230 of queuosine-regulated ECF transporter</fullName>
    </submittedName>
</protein>
<organism evidence="2 3">
    <name type="scientific">Melissococcus plutonius</name>
    <dbReference type="NCBI Taxonomy" id="33970"/>
    <lineage>
        <taxon>Bacteria</taxon>
        <taxon>Bacillati</taxon>
        <taxon>Bacillota</taxon>
        <taxon>Bacilli</taxon>
        <taxon>Lactobacillales</taxon>
        <taxon>Enterococcaceae</taxon>
        <taxon>Melissococcus</taxon>
    </lineage>
</organism>
<feature type="transmembrane region" description="Helical" evidence="1">
    <location>
        <begin position="69"/>
        <end position="89"/>
    </location>
</feature>
<keyword evidence="1" id="KW-0472">Membrane</keyword>
<dbReference type="AlphaFoldDB" id="A0A2Z5Y2H9"/>